<reference evidence="1" key="1">
    <citation type="submission" date="2014-09" db="EMBL/GenBank/DDBJ databases">
        <authorList>
            <person name="Magalhaes I.L.F."/>
            <person name="Oliveira U."/>
            <person name="Santos F.R."/>
            <person name="Vidigal T.H.D.A."/>
            <person name="Brescovit A.D."/>
            <person name="Santos A.J."/>
        </authorList>
    </citation>
    <scope>NUCLEOTIDE SEQUENCE</scope>
    <source>
        <tissue evidence="1">Shoot tissue taken approximately 20 cm above the soil surface</tissue>
    </source>
</reference>
<organism evidence="1">
    <name type="scientific">Arundo donax</name>
    <name type="common">Giant reed</name>
    <name type="synonym">Donax arundinaceus</name>
    <dbReference type="NCBI Taxonomy" id="35708"/>
    <lineage>
        <taxon>Eukaryota</taxon>
        <taxon>Viridiplantae</taxon>
        <taxon>Streptophyta</taxon>
        <taxon>Embryophyta</taxon>
        <taxon>Tracheophyta</taxon>
        <taxon>Spermatophyta</taxon>
        <taxon>Magnoliopsida</taxon>
        <taxon>Liliopsida</taxon>
        <taxon>Poales</taxon>
        <taxon>Poaceae</taxon>
        <taxon>PACMAD clade</taxon>
        <taxon>Arundinoideae</taxon>
        <taxon>Arundineae</taxon>
        <taxon>Arundo</taxon>
    </lineage>
</organism>
<reference evidence="1" key="2">
    <citation type="journal article" date="2015" name="Data Brief">
        <title>Shoot transcriptome of the giant reed, Arundo donax.</title>
        <authorList>
            <person name="Barrero R.A."/>
            <person name="Guerrero F.D."/>
            <person name="Moolhuijzen P."/>
            <person name="Goolsby J.A."/>
            <person name="Tidwell J."/>
            <person name="Bellgard S.E."/>
            <person name="Bellgard M.I."/>
        </authorList>
    </citation>
    <scope>NUCLEOTIDE SEQUENCE</scope>
    <source>
        <tissue evidence="1">Shoot tissue taken approximately 20 cm above the soil surface</tissue>
    </source>
</reference>
<proteinExistence type="predicted"/>
<dbReference type="AlphaFoldDB" id="A0A0A8YW00"/>
<protein>
    <submittedName>
        <fullName evidence="1">Uncharacterized protein</fullName>
    </submittedName>
</protein>
<sequence length="35" mass="4095">MSLGKNKKVIQKYTVCAILFSEKVHTDSYERNYSL</sequence>
<evidence type="ECO:0000313" key="1">
    <source>
        <dbReference type="EMBL" id="JAD29573.1"/>
    </source>
</evidence>
<accession>A0A0A8YW00</accession>
<dbReference type="EMBL" id="GBRH01268322">
    <property type="protein sequence ID" value="JAD29573.1"/>
    <property type="molecule type" value="Transcribed_RNA"/>
</dbReference>
<name>A0A0A8YW00_ARUDO</name>